<gene>
    <name evidence="2" type="ORF">HNAJ_LOCUS4810</name>
</gene>
<evidence type="ECO:0000313" key="2">
    <source>
        <dbReference type="EMBL" id="VDO00670.1"/>
    </source>
</evidence>
<evidence type="ECO:0000313" key="4">
    <source>
        <dbReference type="WBParaSite" id="HNAJ_0000481201-mRNA-1"/>
    </source>
</evidence>
<dbReference type="AlphaFoldDB" id="A0A0R3TCM3"/>
<dbReference type="WBParaSite" id="HNAJ_0000481201-mRNA-1">
    <property type="protein sequence ID" value="HNAJ_0000481201-mRNA-1"/>
    <property type="gene ID" value="HNAJ_0000481201"/>
</dbReference>
<feature type="region of interest" description="Disordered" evidence="1">
    <location>
        <begin position="1"/>
        <end position="53"/>
    </location>
</feature>
<dbReference type="EMBL" id="UZAE01003670">
    <property type="protein sequence ID" value="VDO00670.1"/>
    <property type="molecule type" value="Genomic_DNA"/>
</dbReference>
<accession>A0A0R3TCM3</accession>
<reference evidence="4" key="1">
    <citation type="submission" date="2017-02" db="UniProtKB">
        <authorList>
            <consortium name="WormBaseParasite"/>
        </authorList>
    </citation>
    <scope>IDENTIFICATION</scope>
</reference>
<evidence type="ECO:0000313" key="3">
    <source>
        <dbReference type="Proteomes" id="UP000278807"/>
    </source>
</evidence>
<organism evidence="4">
    <name type="scientific">Rodentolepis nana</name>
    <name type="common">Dwarf tapeworm</name>
    <name type="synonym">Hymenolepis nana</name>
    <dbReference type="NCBI Taxonomy" id="102285"/>
    <lineage>
        <taxon>Eukaryota</taxon>
        <taxon>Metazoa</taxon>
        <taxon>Spiralia</taxon>
        <taxon>Lophotrochozoa</taxon>
        <taxon>Platyhelminthes</taxon>
        <taxon>Cestoda</taxon>
        <taxon>Eucestoda</taxon>
        <taxon>Cyclophyllidea</taxon>
        <taxon>Hymenolepididae</taxon>
        <taxon>Rodentolepis</taxon>
    </lineage>
</organism>
<keyword evidence="3" id="KW-1185">Reference proteome</keyword>
<dbReference type="STRING" id="102285.A0A0R3TCM3"/>
<sequence length="127" mass="13597">YPTGNQHDAVGSINPPSYGVNPTNDDNQNNAFLNSPVPTTSQPVPPSDFQSDFQDPVRSMVIALPGPGVNIPKNPGSCAPLDVNQEIGGLDTTSSITENSDLEWVDQRNKEMQYHSISLNSISVSSD</sequence>
<dbReference type="OrthoDB" id="10578859at2759"/>
<reference evidence="2 3" key="2">
    <citation type="submission" date="2018-11" db="EMBL/GenBank/DDBJ databases">
        <authorList>
            <consortium name="Pathogen Informatics"/>
        </authorList>
    </citation>
    <scope>NUCLEOTIDE SEQUENCE [LARGE SCALE GENOMIC DNA]</scope>
</reference>
<feature type="compositionally biased region" description="Polar residues" evidence="1">
    <location>
        <begin position="20"/>
        <end position="33"/>
    </location>
</feature>
<name>A0A0R3TCM3_RODNA</name>
<dbReference type="Proteomes" id="UP000278807">
    <property type="component" value="Unassembled WGS sequence"/>
</dbReference>
<proteinExistence type="predicted"/>
<protein>
    <submittedName>
        <fullName evidence="4">Tensin 3</fullName>
    </submittedName>
</protein>
<evidence type="ECO:0000256" key="1">
    <source>
        <dbReference type="SAM" id="MobiDB-lite"/>
    </source>
</evidence>